<feature type="transmembrane region" description="Helical" evidence="1">
    <location>
        <begin position="48"/>
        <end position="70"/>
    </location>
</feature>
<protein>
    <submittedName>
        <fullName evidence="2">Uncharacterized protein</fullName>
    </submittedName>
</protein>
<proteinExistence type="predicted"/>
<gene>
    <name evidence="2" type="ORF">EU96_1368</name>
</gene>
<organism evidence="2 3">
    <name type="scientific">Prochlorococcus marinus str. MIT 9302</name>
    <dbReference type="NCBI Taxonomy" id="74545"/>
    <lineage>
        <taxon>Bacteria</taxon>
        <taxon>Bacillati</taxon>
        <taxon>Cyanobacteriota</taxon>
        <taxon>Cyanophyceae</taxon>
        <taxon>Synechococcales</taxon>
        <taxon>Prochlorococcaceae</taxon>
        <taxon>Prochlorococcus</taxon>
    </lineage>
</organism>
<keyword evidence="1" id="KW-1133">Transmembrane helix</keyword>
<evidence type="ECO:0000313" key="3">
    <source>
        <dbReference type="Proteomes" id="UP000030445"/>
    </source>
</evidence>
<keyword evidence="1" id="KW-0472">Membrane</keyword>
<dbReference type="eggNOG" id="ENOG50322AB">
    <property type="taxonomic scope" value="Bacteria"/>
</dbReference>
<keyword evidence="1" id="KW-0812">Transmembrane</keyword>
<reference evidence="3" key="1">
    <citation type="journal article" date="2014" name="Sci. Data">
        <title>Genomes of diverse isolates of the marine cyanobacterium Prochlorococcus.</title>
        <authorList>
            <person name="Biller S."/>
            <person name="Berube P."/>
            <person name="Thompson J."/>
            <person name="Kelly L."/>
            <person name="Roggensack S."/>
            <person name="Awad L."/>
            <person name="Roache-Johnson K."/>
            <person name="Ding H."/>
            <person name="Giovannoni S.J."/>
            <person name="Moore L.R."/>
            <person name="Chisholm S.W."/>
        </authorList>
    </citation>
    <scope>NUCLEOTIDE SEQUENCE [LARGE SCALE GENOMIC DNA]</scope>
    <source>
        <strain evidence="3">MIT 9302</strain>
    </source>
</reference>
<evidence type="ECO:0000256" key="1">
    <source>
        <dbReference type="SAM" id="Phobius"/>
    </source>
</evidence>
<dbReference type="STRING" id="74545.EU96_1368"/>
<evidence type="ECO:0000313" key="2">
    <source>
        <dbReference type="EMBL" id="KGF97654.1"/>
    </source>
</evidence>
<name>A0A0A2AAW5_PROMR</name>
<comment type="caution">
    <text evidence="2">The sequence shown here is derived from an EMBL/GenBank/DDBJ whole genome shotgun (WGS) entry which is preliminary data.</text>
</comment>
<dbReference type="RefSeq" id="WP_032526990.1">
    <property type="nucleotide sequence ID" value="NZ_CP138951.1"/>
</dbReference>
<dbReference type="Proteomes" id="UP000030445">
    <property type="component" value="Unassembled WGS sequence"/>
</dbReference>
<dbReference type="EMBL" id="JNAM01000010">
    <property type="protein sequence ID" value="KGF97654.1"/>
    <property type="molecule type" value="Genomic_DNA"/>
</dbReference>
<sequence>MSNSIQDFIGQLKNIDVANLLEKAKTVKIEDFRNIKFSDLSKIKDSKYFYPISGFLFASLFTIFTTIPSYKSMKSTIDKSKRYSYEANKLELLNTKLFNIRKALERLNTTIPEVSNLVITDESLVYLTKIIDESAIRSAITISQFRPINEQELQACSSLSEEERAADLQSSFANNDIPMSMDDQNFDEEAGFDDLENGDMELSNQKSVEEIESLLNYSKIIENIDSPLDGFKNDIEAGYKSNFYEIIVTADYINILKFLKSIQEYELFIIPYCFAPMIVSNQNNNEFNQVLSPNGEVKTKIILNIPTK</sequence>
<accession>A0A0A2AAW5</accession>
<dbReference type="AlphaFoldDB" id="A0A0A2AAW5"/>